<proteinExistence type="predicted"/>
<sequence>MARCENWNFHKTAAARGTPASPVCRELDVIVNEQRFRHSTRIRYARLPTYYYSWLKAVTDCHGHSHSQRGHRCFAVLLARNRIFDEGLMERGCTTRTLSSRTKCNSANGCFAIGLKSDLDERLHPEKITYAKVQVHRIYSFGGLMMSQGGRDGYGLREKERDKVIWSQRGGRDGYGLIEIGTISDKVKGEADGMDREKEEGMRGESKREREYEENEGHLSKK</sequence>
<gene>
    <name evidence="2" type="ORF">EVAR_10103_1</name>
</gene>
<dbReference type="EMBL" id="BGZK01000156">
    <property type="protein sequence ID" value="GBP24002.1"/>
    <property type="molecule type" value="Genomic_DNA"/>
</dbReference>
<evidence type="ECO:0000256" key="1">
    <source>
        <dbReference type="SAM" id="MobiDB-lite"/>
    </source>
</evidence>
<name>A0A4C1UDF9_EUMVA</name>
<keyword evidence="3" id="KW-1185">Reference proteome</keyword>
<evidence type="ECO:0000313" key="2">
    <source>
        <dbReference type="EMBL" id="GBP24002.1"/>
    </source>
</evidence>
<feature type="region of interest" description="Disordered" evidence="1">
    <location>
        <begin position="188"/>
        <end position="222"/>
    </location>
</feature>
<reference evidence="2 3" key="1">
    <citation type="journal article" date="2019" name="Commun. Biol.">
        <title>The bagworm genome reveals a unique fibroin gene that provides high tensile strength.</title>
        <authorList>
            <person name="Kono N."/>
            <person name="Nakamura H."/>
            <person name="Ohtoshi R."/>
            <person name="Tomita M."/>
            <person name="Numata K."/>
            <person name="Arakawa K."/>
        </authorList>
    </citation>
    <scope>NUCLEOTIDE SEQUENCE [LARGE SCALE GENOMIC DNA]</scope>
</reference>
<evidence type="ECO:0000313" key="3">
    <source>
        <dbReference type="Proteomes" id="UP000299102"/>
    </source>
</evidence>
<dbReference type="Proteomes" id="UP000299102">
    <property type="component" value="Unassembled WGS sequence"/>
</dbReference>
<comment type="caution">
    <text evidence="2">The sequence shown here is derived from an EMBL/GenBank/DDBJ whole genome shotgun (WGS) entry which is preliminary data.</text>
</comment>
<dbReference type="AlphaFoldDB" id="A0A4C1UDF9"/>
<accession>A0A4C1UDF9</accession>
<organism evidence="2 3">
    <name type="scientific">Eumeta variegata</name>
    <name type="common">Bagworm moth</name>
    <name type="synonym">Eumeta japonica</name>
    <dbReference type="NCBI Taxonomy" id="151549"/>
    <lineage>
        <taxon>Eukaryota</taxon>
        <taxon>Metazoa</taxon>
        <taxon>Ecdysozoa</taxon>
        <taxon>Arthropoda</taxon>
        <taxon>Hexapoda</taxon>
        <taxon>Insecta</taxon>
        <taxon>Pterygota</taxon>
        <taxon>Neoptera</taxon>
        <taxon>Endopterygota</taxon>
        <taxon>Lepidoptera</taxon>
        <taxon>Glossata</taxon>
        <taxon>Ditrysia</taxon>
        <taxon>Tineoidea</taxon>
        <taxon>Psychidae</taxon>
        <taxon>Oiketicinae</taxon>
        <taxon>Eumeta</taxon>
    </lineage>
</organism>
<protein>
    <submittedName>
        <fullName evidence="2">Uncharacterized protein</fullName>
    </submittedName>
</protein>